<reference evidence="5" key="1">
    <citation type="submission" date="2019-09" db="EMBL/GenBank/DDBJ databases">
        <title>Bird 10,000 Genomes (B10K) Project - Family phase.</title>
        <authorList>
            <person name="Zhang G."/>
        </authorList>
    </citation>
    <scope>NUCLEOTIDE SEQUENCE</scope>
    <source>
        <strain evidence="5">B10K-DU-001-63</strain>
        <tissue evidence="5">Muscle</tissue>
    </source>
</reference>
<dbReference type="GO" id="GO:0007165">
    <property type="term" value="P:signal transduction"/>
    <property type="evidence" value="ECO:0007669"/>
    <property type="project" value="TreeGrafter"/>
</dbReference>
<dbReference type="PANTHER" id="PTHR15963:SF3">
    <property type="entry name" value="PROTEIN TAMALIN"/>
    <property type="match status" value="1"/>
</dbReference>
<accession>A0A851JZB6</accession>
<feature type="non-terminal residue" evidence="5">
    <location>
        <position position="306"/>
    </location>
</feature>
<evidence type="ECO:0000256" key="1">
    <source>
        <dbReference type="ARBA" id="ARBA00004496"/>
    </source>
</evidence>
<dbReference type="AlphaFoldDB" id="A0A851JZB6"/>
<dbReference type="Proteomes" id="UP000660704">
    <property type="component" value="Unassembled WGS sequence"/>
</dbReference>
<dbReference type="PROSITE" id="PS50106">
    <property type="entry name" value="PDZ"/>
    <property type="match status" value="1"/>
</dbReference>
<dbReference type="CDD" id="cd06713">
    <property type="entry name" value="PDZ_tamalin_CYTIP-like"/>
    <property type="match status" value="1"/>
</dbReference>
<evidence type="ECO:0000313" key="6">
    <source>
        <dbReference type="Proteomes" id="UP000660704"/>
    </source>
</evidence>
<feature type="non-terminal residue" evidence="5">
    <location>
        <position position="1"/>
    </location>
</feature>
<name>A0A851JZB6_9PASS</name>
<feature type="region of interest" description="Disordered" evidence="3">
    <location>
        <begin position="213"/>
        <end position="261"/>
    </location>
</feature>
<dbReference type="Gene3D" id="2.30.42.10">
    <property type="match status" value="1"/>
</dbReference>
<dbReference type="PANTHER" id="PTHR15963">
    <property type="entry name" value="GENERAL RECEPTOR FOR PHOSPHOINOSITIDES 1-ASSOCIATED SCAFFOLD PROTEIN-RELATED"/>
    <property type="match status" value="1"/>
</dbReference>
<dbReference type="GO" id="GO:0005737">
    <property type="term" value="C:cytoplasm"/>
    <property type="evidence" value="ECO:0007669"/>
    <property type="project" value="UniProtKB-SubCell"/>
</dbReference>
<comment type="caution">
    <text evidence="5">The sequence shown here is derived from an EMBL/GenBank/DDBJ whole genome shotgun (WGS) entry which is preliminary data.</text>
</comment>
<evidence type="ECO:0000313" key="5">
    <source>
        <dbReference type="EMBL" id="NXB82178.1"/>
    </source>
</evidence>
<evidence type="ECO:0000256" key="2">
    <source>
        <dbReference type="ARBA" id="ARBA00022490"/>
    </source>
</evidence>
<gene>
    <name evidence="5" type="primary">Grasp</name>
    <name evidence="5" type="ORF">DONATR_R14730</name>
</gene>
<dbReference type="InterPro" id="IPR001478">
    <property type="entry name" value="PDZ"/>
</dbReference>
<dbReference type="InterPro" id="IPR052122">
    <property type="entry name" value="Intracell_Traff_Signaling_Reg"/>
</dbReference>
<organism evidence="5 6">
    <name type="scientific">Donacobius atricapilla</name>
    <dbReference type="NCBI Taxonomy" id="237420"/>
    <lineage>
        <taxon>Eukaryota</taxon>
        <taxon>Metazoa</taxon>
        <taxon>Chordata</taxon>
        <taxon>Craniata</taxon>
        <taxon>Vertebrata</taxon>
        <taxon>Euteleostomi</taxon>
        <taxon>Archelosauria</taxon>
        <taxon>Archosauria</taxon>
        <taxon>Dinosauria</taxon>
        <taxon>Saurischia</taxon>
        <taxon>Theropoda</taxon>
        <taxon>Coelurosauria</taxon>
        <taxon>Aves</taxon>
        <taxon>Neognathae</taxon>
        <taxon>Neoaves</taxon>
        <taxon>Telluraves</taxon>
        <taxon>Australaves</taxon>
        <taxon>Passeriformes</taxon>
        <taxon>Mimidae</taxon>
        <taxon>Donacobius</taxon>
    </lineage>
</organism>
<dbReference type="InterPro" id="IPR036034">
    <property type="entry name" value="PDZ_sf"/>
</dbReference>
<dbReference type="EMBL" id="WBMY01017873">
    <property type="protein sequence ID" value="NXB82178.1"/>
    <property type="molecule type" value="Genomic_DNA"/>
</dbReference>
<dbReference type="GO" id="GO:0005886">
    <property type="term" value="C:plasma membrane"/>
    <property type="evidence" value="ECO:0007669"/>
    <property type="project" value="TreeGrafter"/>
</dbReference>
<proteinExistence type="predicted"/>
<comment type="subcellular location">
    <subcellularLocation>
        <location evidence="1">Cytoplasm</location>
    </subcellularLocation>
</comment>
<dbReference type="SUPFAM" id="SSF50156">
    <property type="entry name" value="PDZ domain-like"/>
    <property type="match status" value="1"/>
</dbReference>
<dbReference type="SMART" id="SM00228">
    <property type="entry name" value="PDZ"/>
    <property type="match status" value="1"/>
</dbReference>
<keyword evidence="2" id="KW-0963">Cytoplasm</keyword>
<evidence type="ECO:0000259" key="4">
    <source>
        <dbReference type="PROSITE" id="PS50106"/>
    </source>
</evidence>
<evidence type="ECO:0000256" key="3">
    <source>
        <dbReference type="SAM" id="MobiDB-lite"/>
    </source>
</evidence>
<keyword evidence="6" id="KW-1185">Reference proteome</keyword>
<protein>
    <submittedName>
        <fullName evidence="5">GRASP protein</fullName>
    </submittedName>
</protein>
<sequence>FQTYGLHHQDRNSVEMFTFVCRVHDGSPAEAAGLKAGEHTLGEPGGPLQWGAAPPNPCSPCALGDTITGVNGLNVEGIRHREIVEIIKSSGNVLRLDTLYGTSIRRAELEARLQYLKVSRGRQGSPGGWGPLTRALTSSPSPQQTLYEKWGEFRSLMVQEQRLVRGVVAKDPSIYDTLESIRWCLQGEGPPGGSSRASGSDDSLYQTCVFASSSSLDGDKDGDKDKDEDSGGPAPPPPRPRPALARSASLKCAGGPGAAGRLWARAGDPVEGAAAPRKSRHSSFRRRLLKFIPGLNRALEEEESHL</sequence>
<feature type="compositionally biased region" description="Basic and acidic residues" evidence="3">
    <location>
        <begin position="217"/>
        <end position="229"/>
    </location>
</feature>
<feature type="domain" description="PDZ" evidence="4">
    <location>
        <begin position="64"/>
        <end position="102"/>
    </location>
</feature>